<evidence type="ECO:0000313" key="2">
    <source>
        <dbReference type="EMBL" id="EMD90677.1"/>
    </source>
</evidence>
<gene>
    <name evidence="2" type="ORF">COCHEDRAFT_1195838</name>
</gene>
<dbReference type="AlphaFoldDB" id="M2URZ9"/>
<dbReference type="HOGENOM" id="CLU_2454555_0_0_1"/>
<feature type="compositionally biased region" description="Polar residues" evidence="1">
    <location>
        <begin position="79"/>
        <end position="89"/>
    </location>
</feature>
<dbReference type="EMBL" id="KB445578">
    <property type="protein sequence ID" value="EMD90677.1"/>
    <property type="molecule type" value="Genomic_DNA"/>
</dbReference>
<reference evidence="2 3" key="1">
    <citation type="journal article" date="2012" name="PLoS Pathog.">
        <title>Diverse lifestyles and strategies of plant pathogenesis encoded in the genomes of eighteen Dothideomycetes fungi.</title>
        <authorList>
            <person name="Ohm R.A."/>
            <person name="Feau N."/>
            <person name="Henrissat B."/>
            <person name="Schoch C.L."/>
            <person name="Horwitz B.A."/>
            <person name="Barry K.W."/>
            <person name="Condon B.J."/>
            <person name="Copeland A.C."/>
            <person name="Dhillon B."/>
            <person name="Glaser F."/>
            <person name="Hesse C.N."/>
            <person name="Kosti I."/>
            <person name="LaButti K."/>
            <person name="Lindquist E.A."/>
            <person name="Lucas S."/>
            <person name="Salamov A.A."/>
            <person name="Bradshaw R.E."/>
            <person name="Ciuffetti L."/>
            <person name="Hamelin R.C."/>
            <person name="Kema G.H.J."/>
            <person name="Lawrence C."/>
            <person name="Scott J.A."/>
            <person name="Spatafora J.W."/>
            <person name="Turgeon B.G."/>
            <person name="de Wit P.J.G.M."/>
            <person name="Zhong S."/>
            <person name="Goodwin S.B."/>
            <person name="Grigoriev I.V."/>
        </authorList>
    </citation>
    <scope>NUCLEOTIDE SEQUENCE [LARGE SCALE GENOMIC DNA]</scope>
    <source>
        <strain evidence="3">C5 / ATCC 48332 / race O</strain>
    </source>
</reference>
<organism evidence="2 3">
    <name type="scientific">Cochliobolus heterostrophus (strain C5 / ATCC 48332 / race O)</name>
    <name type="common">Southern corn leaf blight fungus</name>
    <name type="synonym">Bipolaris maydis</name>
    <dbReference type="NCBI Taxonomy" id="701091"/>
    <lineage>
        <taxon>Eukaryota</taxon>
        <taxon>Fungi</taxon>
        <taxon>Dikarya</taxon>
        <taxon>Ascomycota</taxon>
        <taxon>Pezizomycotina</taxon>
        <taxon>Dothideomycetes</taxon>
        <taxon>Pleosporomycetidae</taxon>
        <taxon>Pleosporales</taxon>
        <taxon>Pleosporineae</taxon>
        <taxon>Pleosporaceae</taxon>
        <taxon>Bipolaris</taxon>
    </lineage>
</organism>
<feature type="region of interest" description="Disordered" evidence="1">
    <location>
        <begin position="1"/>
        <end position="21"/>
    </location>
</feature>
<reference evidence="3" key="2">
    <citation type="journal article" date="2013" name="PLoS Genet.">
        <title>Comparative genome structure, secondary metabolite, and effector coding capacity across Cochliobolus pathogens.</title>
        <authorList>
            <person name="Condon B.J."/>
            <person name="Leng Y."/>
            <person name="Wu D."/>
            <person name="Bushley K.E."/>
            <person name="Ohm R.A."/>
            <person name="Otillar R."/>
            <person name="Martin J."/>
            <person name="Schackwitz W."/>
            <person name="Grimwood J."/>
            <person name="MohdZainudin N."/>
            <person name="Xue C."/>
            <person name="Wang R."/>
            <person name="Manning V.A."/>
            <person name="Dhillon B."/>
            <person name="Tu Z.J."/>
            <person name="Steffenson B.J."/>
            <person name="Salamov A."/>
            <person name="Sun H."/>
            <person name="Lowry S."/>
            <person name="LaButti K."/>
            <person name="Han J."/>
            <person name="Copeland A."/>
            <person name="Lindquist E."/>
            <person name="Barry K."/>
            <person name="Schmutz J."/>
            <person name="Baker S.E."/>
            <person name="Ciuffetti L.M."/>
            <person name="Grigoriev I.V."/>
            <person name="Zhong S."/>
            <person name="Turgeon B.G."/>
        </authorList>
    </citation>
    <scope>NUCLEOTIDE SEQUENCE [LARGE SCALE GENOMIC DNA]</scope>
    <source>
        <strain evidence="3">C5 / ATCC 48332 / race O</strain>
    </source>
</reference>
<feature type="region of interest" description="Disordered" evidence="1">
    <location>
        <begin position="52"/>
        <end position="89"/>
    </location>
</feature>
<sequence length="89" mass="10006">MGVYKCREAVQGPKQSVRSNDQTTRLWKVKGCSLRCCRYRYWGLMLDAEEMGKGPTEQRRRGVVSNPRLHASTPPRVSWSGSGFATSGN</sequence>
<evidence type="ECO:0000256" key="1">
    <source>
        <dbReference type="SAM" id="MobiDB-lite"/>
    </source>
</evidence>
<name>M2URZ9_COCH5</name>
<evidence type="ECO:0000313" key="3">
    <source>
        <dbReference type="Proteomes" id="UP000016936"/>
    </source>
</evidence>
<proteinExistence type="predicted"/>
<accession>M2URZ9</accession>
<protein>
    <submittedName>
        <fullName evidence="2">Uncharacterized protein</fullName>
    </submittedName>
</protein>
<dbReference type="Proteomes" id="UP000016936">
    <property type="component" value="Unassembled WGS sequence"/>
</dbReference>
<keyword evidence="3" id="KW-1185">Reference proteome</keyword>